<keyword evidence="8" id="KW-1185">Reference proteome</keyword>
<keyword evidence="1" id="KW-1015">Disulfide bond</keyword>
<dbReference type="InterPro" id="IPR001254">
    <property type="entry name" value="Trypsin_dom"/>
</dbReference>
<dbReference type="OMA" id="YNNTSIW"/>
<dbReference type="AlphaFoldDB" id="A0A3B3DN92"/>
<comment type="similarity">
    <text evidence="2">Belongs to the peptidase S1 family. CLIP subfamily.</text>
</comment>
<feature type="domain" description="Peptidase S1" evidence="6">
    <location>
        <begin position="25"/>
        <end position="255"/>
    </location>
</feature>
<dbReference type="InterPro" id="IPR009003">
    <property type="entry name" value="Peptidase_S1_PA"/>
</dbReference>
<dbReference type="GO" id="GO:0006508">
    <property type="term" value="P:proteolysis"/>
    <property type="evidence" value="ECO:0007669"/>
    <property type="project" value="InterPro"/>
</dbReference>
<evidence type="ECO:0000256" key="3">
    <source>
        <dbReference type="SAM" id="MobiDB-lite"/>
    </source>
</evidence>
<dbReference type="InterPro" id="IPR043504">
    <property type="entry name" value="Peptidase_S1_PA_chymotrypsin"/>
</dbReference>
<evidence type="ECO:0000256" key="2">
    <source>
        <dbReference type="ARBA" id="ARBA00024195"/>
    </source>
</evidence>
<keyword evidence="4" id="KW-0812">Transmembrane</keyword>
<protein>
    <recommendedName>
        <fullName evidence="6">Peptidase S1 domain-containing protein</fullName>
    </recommendedName>
</protein>
<reference evidence="7" key="1">
    <citation type="submission" date="2025-08" db="UniProtKB">
        <authorList>
            <consortium name="Ensembl"/>
        </authorList>
    </citation>
    <scope>IDENTIFICATION</scope>
</reference>
<dbReference type="GeneTree" id="ENSGT00940000163009"/>
<dbReference type="PANTHER" id="PTHR24256">
    <property type="entry name" value="TRYPTASE-RELATED"/>
    <property type="match status" value="1"/>
</dbReference>
<dbReference type="Gene3D" id="2.40.10.10">
    <property type="entry name" value="Trypsin-like serine proteases"/>
    <property type="match status" value="1"/>
</dbReference>
<feature type="chain" id="PRO_5017201508" description="Peptidase S1 domain-containing protein" evidence="5">
    <location>
        <begin position="27"/>
        <end position="365"/>
    </location>
</feature>
<keyword evidence="5" id="KW-0732">Signal</keyword>
<accession>A0A3B3DN92</accession>
<evidence type="ECO:0000256" key="5">
    <source>
        <dbReference type="SAM" id="SignalP"/>
    </source>
</evidence>
<name>A0A3B3DN92_ORYME</name>
<keyword evidence="4" id="KW-0472">Membrane</keyword>
<feature type="transmembrane region" description="Helical" evidence="4">
    <location>
        <begin position="340"/>
        <end position="360"/>
    </location>
</feature>
<keyword evidence="4" id="KW-1133">Transmembrane helix</keyword>
<evidence type="ECO:0000256" key="1">
    <source>
        <dbReference type="ARBA" id="ARBA00023157"/>
    </source>
</evidence>
<dbReference type="Ensembl" id="ENSOMET00000033674.1">
    <property type="protein sequence ID" value="ENSOMEP00000031406.1"/>
    <property type="gene ID" value="ENSOMEG00000016221.1"/>
</dbReference>
<evidence type="ECO:0000256" key="4">
    <source>
        <dbReference type="SAM" id="Phobius"/>
    </source>
</evidence>
<dbReference type="SUPFAM" id="SSF50494">
    <property type="entry name" value="Trypsin-like serine proteases"/>
    <property type="match status" value="1"/>
</dbReference>
<dbReference type="PROSITE" id="PS50240">
    <property type="entry name" value="TRYPSIN_DOM"/>
    <property type="match status" value="1"/>
</dbReference>
<dbReference type="SMART" id="SM00020">
    <property type="entry name" value="Tryp_SPc"/>
    <property type="match status" value="1"/>
</dbReference>
<feature type="signal peptide" evidence="5">
    <location>
        <begin position="1"/>
        <end position="26"/>
    </location>
</feature>
<dbReference type="PaxDb" id="30732-ENSOMEP00000031406"/>
<evidence type="ECO:0000313" key="7">
    <source>
        <dbReference type="Ensembl" id="ENSOMEP00000031406.1"/>
    </source>
</evidence>
<dbReference type="Proteomes" id="UP000261560">
    <property type="component" value="Unplaced"/>
</dbReference>
<dbReference type="InterPro" id="IPR051487">
    <property type="entry name" value="Ser/Thr_Proteases_Immune/Dev"/>
</dbReference>
<sequence length="365" mass="39894">MDLQQLGCRFTLLTLLLCSGGPPVVATGNSTFVDNGSPETSPWMVYFYINSELKCVGSLITDQWVLAERFCSPRIGDNSTEVVLGIQNRLSDNPNAVKRNLVDSACNSESIQARVSEICFFKLSSPVSFTNDIQAIPLASNMSTFYNNTSIWGSVFETGYTNQTFESLREVKASIVSNDQCKFLNQPIKMVERERCVQLEGSSPCQTVEGSPLLTKVRCQWVLLGIHNFMSVSCTGPVIFTSVSPYQEWIHKTISGMRPTFVTVDSTGSDKNFTCSTEISAGSTSTTATANTMTTTANTTPTTTPTTTTTMDSTGTTTTTTTTRTPTTTDDSIFSGCDNLIHFLHFFSLCSLALFLHVLFDSSEM</sequence>
<feature type="region of interest" description="Disordered" evidence="3">
    <location>
        <begin position="294"/>
        <end position="325"/>
    </location>
</feature>
<organism evidence="7 8">
    <name type="scientific">Oryzias melastigma</name>
    <name type="common">Marine medaka</name>
    <dbReference type="NCBI Taxonomy" id="30732"/>
    <lineage>
        <taxon>Eukaryota</taxon>
        <taxon>Metazoa</taxon>
        <taxon>Chordata</taxon>
        <taxon>Craniata</taxon>
        <taxon>Vertebrata</taxon>
        <taxon>Euteleostomi</taxon>
        <taxon>Actinopterygii</taxon>
        <taxon>Neopterygii</taxon>
        <taxon>Teleostei</taxon>
        <taxon>Neoteleostei</taxon>
        <taxon>Acanthomorphata</taxon>
        <taxon>Ovalentaria</taxon>
        <taxon>Atherinomorphae</taxon>
        <taxon>Beloniformes</taxon>
        <taxon>Adrianichthyidae</taxon>
        <taxon>Oryziinae</taxon>
        <taxon>Oryzias</taxon>
    </lineage>
</organism>
<reference evidence="7" key="2">
    <citation type="submission" date="2025-09" db="UniProtKB">
        <authorList>
            <consortium name="Ensembl"/>
        </authorList>
    </citation>
    <scope>IDENTIFICATION</scope>
</reference>
<dbReference type="Pfam" id="PF00089">
    <property type="entry name" value="Trypsin"/>
    <property type="match status" value="1"/>
</dbReference>
<dbReference type="GO" id="GO:0004252">
    <property type="term" value="F:serine-type endopeptidase activity"/>
    <property type="evidence" value="ECO:0007669"/>
    <property type="project" value="InterPro"/>
</dbReference>
<proteinExistence type="inferred from homology"/>
<evidence type="ECO:0000259" key="6">
    <source>
        <dbReference type="PROSITE" id="PS50240"/>
    </source>
</evidence>
<dbReference type="STRING" id="30732.ENSOMEP00000031406"/>
<evidence type="ECO:0000313" key="8">
    <source>
        <dbReference type="Proteomes" id="UP000261560"/>
    </source>
</evidence>